<keyword evidence="2" id="KW-0472">Membrane</keyword>
<evidence type="ECO:0000313" key="4">
    <source>
        <dbReference type="Proteomes" id="UP001152485"/>
    </source>
</evidence>
<dbReference type="PROSITE" id="PS50005">
    <property type="entry name" value="TPR"/>
    <property type="match status" value="1"/>
</dbReference>
<dbReference type="InterPro" id="IPR011990">
    <property type="entry name" value="TPR-like_helical_dom_sf"/>
</dbReference>
<accession>A0ABM9GHT4</accession>
<protein>
    <recommendedName>
        <fullName evidence="5">Tetratricopeptide repeat protein</fullName>
    </recommendedName>
</protein>
<dbReference type="Proteomes" id="UP001152485">
    <property type="component" value="Unassembled WGS sequence"/>
</dbReference>
<keyword evidence="1" id="KW-0802">TPR repeat</keyword>
<dbReference type="RefSeq" id="WP_261593043.1">
    <property type="nucleotide sequence ID" value="NZ_CAMAPD010000007.1"/>
</dbReference>
<evidence type="ECO:0008006" key="5">
    <source>
        <dbReference type="Google" id="ProtNLM"/>
    </source>
</evidence>
<dbReference type="InterPro" id="IPR019734">
    <property type="entry name" value="TPR_rpt"/>
</dbReference>
<sequence length="141" mass="16605">MAEDIEFIKWMLYGIYLILFFFGCVIFLNYRLSQNRISSMMREDFVNEAQKLQDKGLHSELQKLSEERIEEHHHDSSAHYYLGISHYKRKQYGAALQSFTELQSIDPAWEKLMVQDYIDEIKLNMNGPKSTASSESNVKDL</sequence>
<keyword evidence="2" id="KW-0812">Transmembrane</keyword>
<evidence type="ECO:0000256" key="1">
    <source>
        <dbReference type="PROSITE-ProRule" id="PRU00339"/>
    </source>
</evidence>
<dbReference type="Gene3D" id="1.25.40.10">
    <property type="entry name" value="Tetratricopeptide repeat domain"/>
    <property type="match status" value="1"/>
</dbReference>
<comment type="caution">
    <text evidence="3">The sequence shown here is derived from an EMBL/GenBank/DDBJ whole genome shotgun (WGS) entry which is preliminary data.</text>
</comment>
<gene>
    <name evidence="3" type="ORF">PSECIP111951_01883</name>
</gene>
<feature type="transmembrane region" description="Helical" evidence="2">
    <location>
        <begin position="12"/>
        <end position="32"/>
    </location>
</feature>
<dbReference type="SUPFAM" id="SSF48452">
    <property type="entry name" value="TPR-like"/>
    <property type="match status" value="1"/>
</dbReference>
<evidence type="ECO:0000313" key="3">
    <source>
        <dbReference type="EMBL" id="CAH9058472.1"/>
    </source>
</evidence>
<feature type="repeat" description="TPR" evidence="1">
    <location>
        <begin position="76"/>
        <end position="109"/>
    </location>
</feature>
<evidence type="ECO:0000256" key="2">
    <source>
        <dbReference type="SAM" id="Phobius"/>
    </source>
</evidence>
<name>A0ABM9GHT4_9GAMM</name>
<reference evidence="3 4" key="1">
    <citation type="submission" date="2022-07" db="EMBL/GenBank/DDBJ databases">
        <authorList>
            <person name="Criscuolo A."/>
        </authorList>
    </citation>
    <scope>NUCLEOTIDE SEQUENCE [LARGE SCALE GENOMIC DNA]</scope>
    <source>
        <strain evidence="4">CIP 111951</strain>
    </source>
</reference>
<proteinExistence type="predicted"/>
<dbReference type="EMBL" id="CAMAPD010000007">
    <property type="protein sequence ID" value="CAH9058472.1"/>
    <property type="molecule type" value="Genomic_DNA"/>
</dbReference>
<keyword evidence="2" id="KW-1133">Transmembrane helix</keyword>
<organism evidence="3 4">
    <name type="scientific">Pseudoalteromonas holothuriae</name>
    <dbReference type="NCBI Taxonomy" id="2963714"/>
    <lineage>
        <taxon>Bacteria</taxon>
        <taxon>Pseudomonadati</taxon>
        <taxon>Pseudomonadota</taxon>
        <taxon>Gammaproteobacteria</taxon>
        <taxon>Alteromonadales</taxon>
        <taxon>Pseudoalteromonadaceae</taxon>
        <taxon>Pseudoalteromonas</taxon>
    </lineage>
</organism>